<gene>
    <name evidence="2" type="ORF">BN7_6625</name>
</gene>
<feature type="region of interest" description="Disordered" evidence="1">
    <location>
        <begin position="170"/>
        <end position="212"/>
    </location>
</feature>
<dbReference type="GO" id="GO:0003899">
    <property type="term" value="F:DNA-directed RNA polymerase activity"/>
    <property type="evidence" value="ECO:0007669"/>
    <property type="project" value="UniProtKB-EC"/>
</dbReference>
<reference evidence="2 3" key="1">
    <citation type="journal article" date="2012" name="Eukaryot. Cell">
        <title>Draft genome sequence of Wickerhamomyces ciferrii NRRL Y-1031 F-60-10.</title>
        <authorList>
            <person name="Schneider J."/>
            <person name="Andrea H."/>
            <person name="Blom J."/>
            <person name="Jaenicke S."/>
            <person name="Ruckert C."/>
            <person name="Schorsch C."/>
            <person name="Szczepanowski R."/>
            <person name="Farwick M."/>
            <person name="Goesmann A."/>
            <person name="Puhler A."/>
            <person name="Schaffer S."/>
            <person name="Tauch A."/>
            <person name="Kohler T."/>
            <person name="Brinkrolf K."/>
        </authorList>
    </citation>
    <scope>NUCLEOTIDE SEQUENCE [LARGE SCALE GENOMIC DNA]</scope>
    <source>
        <strain evidence="3">ATCC 14091 / BCRC 22168 / CBS 111 / JCM 3599 / NBRC 0793 / NRRL Y-1031 F-60-10</strain>
    </source>
</reference>
<evidence type="ECO:0000313" key="2">
    <source>
        <dbReference type="EMBL" id="CCH47016.1"/>
    </source>
</evidence>
<dbReference type="EMBL" id="CAIF01000299">
    <property type="protein sequence ID" value="CCH47016.1"/>
    <property type="molecule type" value="Genomic_DNA"/>
</dbReference>
<feature type="compositionally biased region" description="Low complexity" evidence="1">
    <location>
        <begin position="102"/>
        <end position="118"/>
    </location>
</feature>
<name>K0KUV9_WICCF</name>
<sequence length="262" mass="28679">MSEPPHSNLTRSLSTFKSKISSKFKNNSDQLDNSVDEDGIFAMKYDDFNKEEEQSIRGSVEIRPSASFTNLNNHELIQSSRNCSIDAGNPLESTSSTPPPLSQSQSQSQQPSSPSTTQFSLKEKEFSFLQLQNSSSPITSKRSDSIIDPLNTSILSDKLNMAVNSIPSSDIVSPQPRSIPPSITHNNSIVSSTSRKSSNISTSSNFLPPLQQPITPTNEIPLSHKILEAQSLELADAMALSILDKVDAGIKIDQNVETEWKI</sequence>
<dbReference type="GO" id="GO:0000428">
    <property type="term" value="C:DNA-directed RNA polymerase complex"/>
    <property type="evidence" value="ECO:0007669"/>
    <property type="project" value="UniProtKB-KW"/>
</dbReference>
<evidence type="ECO:0000256" key="1">
    <source>
        <dbReference type="SAM" id="MobiDB-lite"/>
    </source>
</evidence>
<proteinExistence type="predicted"/>
<feature type="compositionally biased region" description="Polar residues" evidence="1">
    <location>
        <begin position="170"/>
        <end position="185"/>
    </location>
</feature>
<keyword evidence="3" id="KW-1185">Reference proteome</keyword>
<keyword evidence="2" id="KW-0808">Transferase</keyword>
<feature type="compositionally biased region" description="Low complexity" evidence="1">
    <location>
        <begin position="186"/>
        <end position="205"/>
    </location>
</feature>
<dbReference type="HOGENOM" id="CLU_1062478_0_0_1"/>
<dbReference type="EC" id="2.7.7.6" evidence="2"/>
<protein>
    <submittedName>
        <fullName evidence="2">DNA-directed RNA polymerase II subunit</fullName>
        <ecNumber evidence="2">2.7.7.6</ecNumber>
    </submittedName>
</protein>
<dbReference type="InParanoid" id="K0KUV9"/>
<keyword evidence="2" id="KW-0240">DNA-directed RNA polymerase</keyword>
<dbReference type="Proteomes" id="UP000009328">
    <property type="component" value="Unassembled WGS sequence"/>
</dbReference>
<comment type="caution">
    <text evidence="2">The sequence shown here is derived from an EMBL/GenBank/DDBJ whole genome shotgun (WGS) entry which is preliminary data.</text>
</comment>
<accession>K0KUV9</accession>
<keyword evidence="2" id="KW-0804">Transcription</keyword>
<feature type="region of interest" description="Disordered" evidence="1">
    <location>
        <begin position="83"/>
        <end position="119"/>
    </location>
</feature>
<keyword evidence="2" id="KW-0548">Nucleotidyltransferase</keyword>
<dbReference type="AlphaFoldDB" id="K0KUV9"/>
<organism evidence="2 3">
    <name type="scientific">Wickerhamomyces ciferrii (strain ATCC 14091 / BCRC 22168 / CBS 111 / JCM 3599 / NBRC 0793 / NRRL Y-1031 F-60-10)</name>
    <name type="common">Yeast</name>
    <name type="synonym">Pichia ciferrii</name>
    <dbReference type="NCBI Taxonomy" id="1206466"/>
    <lineage>
        <taxon>Eukaryota</taxon>
        <taxon>Fungi</taxon>
        <taxon>Dikarya</taxon>
        <taxon>Ascomycota</taxon>
        <taxon>Saccharomycotina</taxon>
        <taxon>Saccharomycetes</taxon>
        <taxon>Phaffomycetales</taxon>
        <taxon>Wickerhamomycetaceae</taxon>
        <taxon>Wickerhamomyces</taxon>
    </lineage>
</organism>
<evidence type="ECO:0000313" key="3">
    <source>
        <dbReference type="Proteomes" id="UP000009328"/>
    </source>
</evidence>